<name>A0A0F8ZLP9_9ZZZZ</name>
<comment type="caution">
    <text evidence="1">The sequence shown here is derived from an EMBL/GenBank/DDBJ whole genome shotgun (WGS) entry which is preliminary data.</text>
</comment>
<dbReference type="AlphaFoldDB" id="A0A0F8ZLP9"/>
<reference evidence="1" key="1">
    <citation type="journal article" date="2015" name="Nature">
        <title>Complex archaea that bridge the gap between prokaryotes and eukaryotes.</title>
        <authorList>
            <person name="Spang A."/>
            <person name="Saw J.H."/>
            <person name="Jorgensen S.L."/>
            <person name="Zaremba-Niedzwiedzka K."/>
            <person name="Martijn J."/>
            <person name="Lind A.E."/>
            <person name="van Eijk R."/>
            <person name="Schleper C."/>
            <person name="Guy L."/>
            <person name="Ettema T.J."/>
        </authorList>
    </citation>
    <scope>NUCLEOTIDE SEQUENCE</scope>
</reference>
<organism evidence="1">
    <name type="scientific">marine sediment metagenome</name>
    <dbReference type="NCBI Taxonomy" id="412755"/>
    <lineage>
        <taxon>unclassified sequences</taxon>
        <taxon>metagenomes</taxon>
        <taxon>ecological metagenomes</taxon>
    </lineage>
</organism>
<sequence length="106" mass="12120">METKEELFRYGEVEHDVRVVGSMKGFRKYILPGNEIAPGVWDADTPEDYMTGDPMIRVLFEICEHPATETVRHATIANLGEVIDIYIEEGARCPRCKGVYKDGKWQ</sequence>
<proteinExistence type="predicted"/>
<gene>
    <name evidence="1" type="ORF">LCGC14_2679770</name>
</gene>
<accession>A0A0F8ZLP9</accession>
<protein>
    <submittedName>
        <fullName evidence="1">Uncharacterized protein</fullName>
    </submittedName>
</protein>
<dbReference type="EMBL" id="LAZR01047212">
    <property type="protein sequence ID" value="KKK94747.1"/>
    <property type="molecule type" value="Genomic_DNA"/>
</dbReference>
<evidence type="ECO:0000313" key="1">
    <source>
        <dbReference type="EMBL" id="KKK94747.1"/>
    </source>
</evidence>